<keyword evidence="5" id="KW-0862">Zinc</keyword>
<dbReference type="Proteomes" id="UP000503447">
    <property type="component" value="Chromosome"/>
</dbReference>
<dbReference type="InterPro" id="IPR000850">
    <property type="entry name" value="Adenylat/UMP-CMP_kin"/>
</dbReference>
<comment type="subcellular location">
    <subcellularLocation>
        <location evidence="5 7">Cytoplasm</location>
    </subcellularLocation>
</comment>
<evidence type="ECO:0000313" key="9">
    <source>
        <dbReference type="EMBL" id="QJW97538.1"/>
    </source>
</evidence>
<dbReference type="GO" id="GO:0044209">
    <property type="term" value="P:AMP salvage"/>
    <property type="evidence" value="ECO:0007669"/>
    <property type="project" value="UniProtKB-UniRule"/>
</dbReference>
<feature type="binding site" evidence="5">
    <location>
        <position position="36"/>
    </location>
    <ligand>
        <name>AMP</name>
        <dbReference type="ChEBI" id="CHEBI:456215"/>
    </ligand>
</feature>
<comment type="function">
    <text evidence="5">Catalyzes the reversible transfer of the terminal phosphate group between ATP and AMP. Plays an important role in cellular energy homeostasis and in adenine nucleotide metabolism.</text>
</comment>
<comment type="domain">
    <text evidence="5">Consists of three domains, a large central CORE domain and two small peripheral domains, NMPbind and LID, which undergo movements during catalysis. The LID domain closes over the site of phosphoryl transfer upon ATP binding. Assembling and dissambling the active center during each catalytic cycle provides an effective means to prevent ATP hydrolysis. Some bacteria have evolved a zinc-coordinating structure that stabilizes the LID domain.</text>
</comment>
<gene>
    <name evidence="5" type="primary">adk</name>
    <name evidence="9" type="ORF">FTUN_5112</name>
</gene>
<comment type="similarity">
    <text evidence="5 6">Belongs to the adenylate kinase family.</text>
</comment>
<dbReference type="Pfam" id="PF00406">
    <property type="entry name" value="ADK"/>
    <property type="match status" value="1"/>
</dbReference>
<dbReference type="CDD" id="cd01428">
    <property type="entry name" value="ADK"/>
    <property type="match status" value="1"/>
</dbReference>
<dbReference type="RefSeq" id="WP_171472886.1">
    <property type="nucleotide sequence ID" value="NZ_CP053452.2"/>
</dbReference>
<keyword evidence="10" id="KW-1185">Reference proteome</keyword>
<feature type="binding site" evidence="5">
    <location>
        <position position="31"/>
    </location>
    <ligand>
        <name>AMP</name>
        <dbReference type="ChEBI" id="CHEBI:456215"/>
    </ligand>
</feature>
<dbReference type="NCBIfam" id="NF001381">
    <property type="entry name" value="PRK00279.1-3"/>
    <property type="match status" value="1"/>
</dbReference>
<feature type="region of interest" description="LID" evidence="5">
    <location>
        <begin position="126"/>
        <end position="163"/>
    </location>
</feature>
<keyword evidence="5" id="KW-0479">Metal-binding</keyword>
<comment type="caution">
    <text evidence="5">Lacks conserved residue(s) required for the propagation of feature annotation.</text>
</comment>
<dbReference type="EMBL" id="CP053452">
    <property type="protein sequence ID" value="QJW97538.1"/>
    <property type="molecule type" value="Genomic_DNA"/>
</dbReference>
<dbReference type="FunFam" id="3.40.50.300:FF:000106">
    <property type="entry name" value="Adenylate kinase mitochondrial"/>
    <property type="match status" value="1"/>
</dbReference>
<comment type="subunit">
    <text evidence="5 7">Monomer.</text>
</comment>
<dbReference type="AlphaFoldDB" id="A0A6M5YU16"/>
<proteinExistence type="inferred from homology"/>
<keyword evidence="5" id="KW-0963">Cytoplasm</keyword>
<dbReference type="SUPFAM" id="SSF52540">
    <property type="entry name" value="P-loop containing nucleoside triphosphate hydrolases"/>
    <property type="match status" value="1"/>
</dbReference>
<feature type="binding site" evidence="5">
    <location>
        <position position="150"/>
    </location>
    <ligand>
        <name>Zn(2+)</name>
        <dbReference type="ChEBI" id="CHEBI:29105"/>
        <note>structural</note>
    </ligand>
</feature>
<name>A0A6M5YU16_9BACT</name>
<evidence type="ECO:0000256" key="3">
    <source>
        <dbReference type="ARBA" id="ARBA00022741"/>
    </source>
</evidence>
<dbReference type="GO" id="GO:0005524">
    <property type="term" value="F:ATP binding"/>
    <property type="evidence" value="ECO:0007669"/>
    <property type="project" value="UniProtKB-UniRule"/>
</dbReference>
<dbReference type="NCBIfam" id="TIGR01351">
    <property type="entry name" value="adk"/>
    <property type="match status" value="1"/>
</dbReference>
<dbReference type="Pfam" id="PF05191">
    <property type="entry name" value="ADK_lid"/>
    <property type="match status" value="1"/>
</dbReference>
<feature type="region of interest" description="NMP" evidence="5">
    <location>
        <begin position="30"/>
        <end position="59"/>
    </location>
</feature>
<dbReference type="HAMAP" id="MF_00235">
    <property type="entry name" value="Adenylate_kinase_Adk"/>
    <property type="match status" value="1"/>
</dbReference>
<dbReference type="InterPro" id="IPR027417">
    <property type="entry name" value="P-loop_NTPase"/>
</dbReference>
<feature type="binding site" evidence="5">
    <location>
        <position position="160"/>
    </location>
    <ligand>
        <name>AMP</name>
        <dbReference type="ChEBI" id="CHEBI:456215"/>
    </ligand>
</feature>
<dbReference type="UniPathway" id="UPA00588">
    <property type="reaction ID" value="UER00649"/>
</dbReference>
<evidence type="ECO:0000256" key="1">
    <source>
        <dbReference type="ARBA" id="ARBA00022679"/>
    </source>
</evidence>
<dbReference type="GO" id="GO:0005737">
    <property type="term" value="C:cytoplasm"/>
    <property type="evidence" value="ECO:0007669"/>
    <property type="project" value="UniProtKB-SubCell"/>
</dbReference>
<feature type="binding site" evidence="5">
    <location>
        <begin position="57"/>
        <end position="59"/>
    </location>
    <ligand>
        <name>AMP</name>
        <dbReference type="ChEBI" id="CHEBI:456215"/>
    </ligand>
</feature>
<feature type="binding site" evidence="5">
    <location>
        <begin position="10"/>
        <end position="15"/>
    </location>
    <ligand>
        <name>ATP</name>
        <dbReference type="ChEBI" id="CHEBI:30616"/>
    </ligand>
</feature>
<dbReference type="InterPro" id="IPR033690">
    <property type="entry name" value="Adenylat_kinase_CS"/>
</dbReference>
<organism evidence="9 10">
    <name type="scientific">Frigoriglobus tundricola</name>
    <dbReference type="NCBI Taxonomy" id="2774151"/>
    <lineage>
        <taxon>Bacteria</taxon>
        <taxon>Pseudomonadati</taxon>
        <taxon>Planctomycetota</taxon>
        <taxon>Planctomycetia</taxon>
        <taxon>Gemmatales</taxon>
        <taxon>Gemmataceae</taxon>
        <taxon>Frigoriglobus</taxon>
    </lineage>
</organism>
<keyword evidence="2 5" id="KW-0545">Nucleotide biosynthesis</keyword>
<feature type="binding site" evidence="5">
    <location>
        <position position="92"/>
    </location>
    <ligand>
        <name>AMP</name>
        <dbReference type="ChEBI" id="CHEBI:456215"/>
    </ligand>
</feature>
<keyword evidence="4 5" id="KW-0418">Kinase</keyword>
<feature type="binding site" evidence="5">
    <location>
        <position position="127"/>
    </location>
    <ligand>
        <name>ATP</name>
        <dbReference type="ChEBI" id="CHEBI:30616"/>
    </ligand>
</feature>
<comment type="catalytic activity">
    <reaction evidence="5 7">
        <text>AMP + ATP = 2 ADP</text>
        <dbReference type="Rhea" id="RHEA:12973"/>
        <dbReference type="ChEBI" id="CHEBI:30616"/>
        <dbReference type="ChEBI" id="CHEBI:456215"/>
        <dbReference type="ChEBI" id="CHEBI:456216"/>
        <dbReference type="EC" id="2.7.4.3"/>
    </reaction>
</comment>
<dbReference type="EC" id="2.7.4.3" evidence="5 7"/>
<keyword evidence="1 5" id="KW-0808">Transferase</keyword>
<dbReference type="InterPro" id="IPR006259">
    <property type="entry name" value="Adenyl_kin_sub"/>
</dbReference>
<feature type="binding site" evidence="5">
    <location>
        <position position="133"/>
    </location>
    <ligand>
        <name>Zn(2+)</name>
        <dbReference type="ChEBI" id="CHEBI:29105"/>
        <note>structural</note>
    </ligand>
</feature>
<feature type="binding site" evidence="5">
    <location>
        <position position="130"/>
    </location>
    <ligand>
        <name>Zn(2+)</name>
        <dbReference type="ChEBI" id="CHEBI:29105"/>
        <note>structural</note>
    </ligand>
</feature>
<dbReference type="InterPro" id="IPR007862">
    <property type="entry name" value="Adenylate_kinase_lid-dom"/>
</dbReference>
<feature type="binding site" evidence="5">
    <location>
        <position position="199"/>
    </location>
    <ligand>
        <name>ATP</name>
        <dbReference type="ChEBI" id="CHEBI:30616"/>
    </ligand>
</feature>
<dbReference type="PROSITE" id="PS00113">
    <property type="entry name" value="ADENYLATE_KINASE"/>
    <property type="match status" value="1"/>
</dbReference>
<evidence type="ECO:0000256" key="4">
    <source>
        <dbReference type="ARBA" id="ARBA00022777"/>
    </source>
</evidence>
<evidence type="ECO:0000259" key="8">
    <source>
        <dbReference type="Pfam" id="PF05191"/>
    </source>
</evidence>
<evidence type="ECO:0000256" key="5">
    <source>
        <dbReference type="HAMAP-Rule" id="MF_00235"/>
    </source>
</evidence>
<feature type="domain" description="Adenylate kinase active site lid" evidence="8">
    <location>
        <begin position="127"/>
        <end position="162"/>
    </location>
</feature>
<keyword evidence="5 7" id="KW-0067">ATP-binding</keyword>
<evidence type="ECO:0000313" key="10">
    <source>
        <dbReference type="Proteomes" id="UP000503447"/>
    </source>
</evidence>
<dbReference type="GO" id="GO:0008270">
    <property type="term" value="F:zinc ion binding"/>
    <property type="evidence" value="ECO:0007669"/>
    <property type="project" value="UniProtKB-UniRule"/>
</dbReference>
<dbReference type="PANTHER" id="PTHR23359">
    <property type="entry name" value="NUCLEOTIDE KINASE"/>
    <property type="match status" value="1"/>
</dbReference>
<reference evidence="10" key="1">
    <citation type="submission" date="2020-05" db="EMBL/GenBank/DDBJ databases">
        <title>Frigoriglobus tundricola gen. nov., sp. nov., a psychrotolerant cellulolytic planctomycete of the family Gemmataceae with two divergent copies of 16S rRNA gene.</title>
        <authorList>
            <person name="Kulichevskaya I.S."/>
            <person name="Ivanova A.A."/>
            <person name="Naumoff D.G."/>
            <person name="Beletsky A.V."/>
            <person name="Rijpstra W.I.C."/>
            <person name="Sinninghe Damste J.S."/>
            <person name="Mardanov A.V."/>
            <person name="Ravin N.V."/>
            <person name="Dedysh S.N."/>
        </authorList>
    </citation>
    <scope>NUCLEOTIDE SEQUENCE [LARGE SCALE GENOMIC DNA]</scope>
    <source>
        <strain evidence="10">PL17</strain>
    </source>
</reference>
<evidence type="ECO:0000256" key="2">
    <source>
        <dbReference type="ARBA" id="ARBA00022727"/>
    </source>
</evidence>
<feature type="binding site" evidence="5">
    <location>
        <position position="153"/>
    </location>
    <ligand>
        <name>Zn(2+)</name>
        <dbReference type="ChEBI" id="CHEBI:29105"/>
        <note>structural</note>
    </ligand>
</feature>
<dbReference type="PRINTS" id="PR00094">
    <property type="entry name" value="ADENYLTKNASE"/>
</dbReference>
<evidence type="ECO:0000256" key="6">
    <source>
        <dbReference type="RuleBase" id="RU003330"/>
    </source>
</evidence>
<comment type="pathway">
    <text evidence="5">Purine metabolism; AMP biosynthesis via salvage pathway; AMP from ADP: step 1/1.</text>
</comment>
<dbReference type="Gene3D" id="3.40.50.300">
    <property type="entry name" value="P-loop containing nucleotide triphosphate hydrolases"/>
    <property type="match status" value="1"/>
</dbReference>
<dbReference type="GO" id="GO:0004017">
    <property type="term" value="F:AMP kinase activity"/>
    <property type="evidence" value="ECO:0007669"/>
    <property type="project" value="UniProtKB-UniRule"/>
</dbReference>
<feature type="binding site" evidence="5">
    <location>
        <position position="171"/>
    </location>
    <ligand>
        <name>AMP</name>
        <dbReference type="ChEBI" id="CHEBI:456215"/>
    </ligand>
</feature>
<protein>
    <recommendedName>
        <fullName evidence="5 7">Adenylate kinase</fullName>
        <shortName evidence="5">AK</shortName>
        <ecNumber evidence="5 7">2.7.4.3</ecNumber>
    </recommendedName>
    <alternativeName>
        <fullName evidence="5">ATP-AMP transphosphorylase</fullName>
    </alternativeName>
    <alternativeName>
        <fullName evidence="5">ATP:AMP phosphotransferase</fullName>
    </alternativeName>
    <alternativeName>
        <fullName evidence="5">Adenylate monophosphate kinase</fullName>
    </alternativeName>
</protein>
<sequence>MRLVLVGPPGSGKGTQAERLVHRFDLTQVGTGAMFRDAIARRTELGKAVEPLIKQGLLVADPIVDEMVAELFRRPDRPDRFVMDGYPRTYSQAIAFDALLRLEYLSLNAVINLTIPDDEVVTRISGRRCCPACGTCFHVVARPPKVPGQCDKCGAALVLRDDDREETIRRRLGEFHKNTDALLDHYRRQHLVRDIDATDPPDTIFANILKALGCPDTEPAIGSQRVSA</sequence>
<accession>A0A6M5YU16</accession>
<dbReference type="KEGG" id="ftj:FTUN_5112"/>
<evidence type="ECO:0000256" key="7">
    <source>
        <dbReference type="RuleBase" id="RU003331"/>
    </source>
</evidence>
<feature type="binding site" evidence="5">
    <location>
        <begin position="85"/>
        <end position="88"/>
    </location>
    <ligand>
        <name>AMP</name>
        <dbReference type="ChEBI" id="CHEBI:456215"/>
    </ligand>
</feature>
<keyword evidence="3 5" id="KW-0547">Nucleotide-binding</keyword>